<evidence type="ECO:0000256" key="1">
    <source>
        <dbReference type="SAM" id="SignalP"/>
    </source>
</evidence>
<reference evidence="2" key="1">
    <citation type="submission" date="2022-06" db="EMBL/GenBank/DDBJ databases">
        <title>Solitalea sp. MAHUQ-68 isolated from rhizospheric soil.</title>
        <authorList>
            <person name="Huq M.A."/>
        </authorList>
    </citation>
    <scope>NUCLEOTIDE SEQUENCE</scope>
    <source>
        <strain evidence="2">MAHUQ-68</strain>
    </source>
</reference>
<dbReference type="Proteomes" id="UP001155182">
    <property type="component" value="Unassembled WGS sequence"/>
</dbReference>
<keyword evidence="3" id="KW-1185">Reference proteome</keyword>
<dbReference type="EMBL" id="JAMWYS010000036">
    <property type="protein sequence ID" value="MCO4293601.1"/>
    <property type="molecule type" value="Genomic_DNA"/>
</dbReference>
<feature type="signal peptide" evidence="1">
    <location>
        <begin position="1"/>
        <end position="24"/>
    </location>
</feature>
<evidence type="ECO:0000313" key="3">
    <source>
        <dbReference type="Proteomes" id="UP001155182"/>
    </source>
</evidence>
<comment type="caution">
    <text evidence="2">The sequence shown here is derived from an EMBL/GenBank/DDBJ whole genome shotgun (WGS) entry which is preliminary data.</text>
</comment>
<sequence length="136" mass="15013">MKTIKKLLLIALAIIQAQQLTSCGAETVAALFIPLISAKTWTDQADATKQHTFFFNVDEDGKAKSNFTGNENIEGVQDHFEGSFDEEYIEFTYTEINSSDATKLGAKYTGKIEGKPNGKLMRLKTNKGTNLILTTD</sequence>
<accession>A0A9X2F3K3</accession>
<gene>
    <name evidence="2" type="ORF">NF867_12065</name>
</gene>
<dbReference type="AlphaFoldDB" id="A0A9X2F3K3"/>
<organism evidence="2 3">
    <name type="scientific">Solitalea agri</name>
    <dbReference type="NCBI Taxonomy" id="2953739"/>
    <lineage>
        <taxon>Bacteria</taxon>
        <taxon>Pseudomonadati</taxon>
        <taxon>Bacteroidota</taxon>
        <taxon>Sphingobacteriia</taxon>
        <taxon>Sphingobacteriales</taxon>
        <taxon>Sphingobacteriaceae</taxon>
        <taxon>Solitalea</taxon>
    </lineage>
</organism>
<feature type="chain" id="PRO_5040867142" evidence="1">
    <location>
        <begin position="25"/>
        <end position="136"/>
    </location>
</feature>
<dbReference type="RefSeq" id="WP_252588255.1">
    <property type="nucleotide sequence ID" value="NZ_JAMWYS010000036.1"/>
</dbReference>
<proteinExistence type="predicted"/>
<keyword evidence="1" id="KW-0732">Signal</keyword>
<evidence type="ECO:0000313" key="2">
    <source>
        <dbReference type="EMBL" id="MCO4293601.1"/>
    </source>
</evidence>
<protein>
    <submittedName>
        <fullName evidence="2">Uncharacterized protein</fullName>
    </submittedName>
</protein>
<name>A0A9X2F3K3_9SPHI</name>